<comment type="caution">
    <text evidence="3">The sequence shown here is derived from an EMBL/GenBank/DDBJ whole genome shotgun (WGS) entry which is preliminary data.</text>
</comment>
<evidence type="ECO:0000313" key="4">
    <source>
        <dbReference type="Proteomes" id="UP000024332"/>
    </source>
</evidence>
<dbReference type="OrthoDB" id="36516at2157"/>
<proteinExistence type="predicted"/>
<dbReference type="Proteomes" id="UP000024332">
    <property type="component" value="Unassembled WGS sequence"/>
</dbReference>
<evidence type="ECO:0008006" key="5">
    <source>
        <dbReference type="Google" id="ProtNLM"/>
    </source>
</evidence>
<dbReference type="Pfam" id="PF04016">
    <property type="entry name" value="DUF364"/>
    <property type="match status" value="1"/>
</dbReference>
<sequence length="226" mass="25023">MILNEIIEELSFDLKKRKIINVCVGTNYTSVLLDNQTMGVSNTINEGEIEYSGEIIGKTAYDLASQIDTPIQRSISTAILNALNFMELNPGDPISLYSGETLCVFGYSPSITANFKEIITYDFSDKPMEKAKAFSSFTRETCDVAVIFGSSLVLNVIDKIVKNVKAEHLILEGVSSVEAPITLKKYGFEAIGKVIPVDKYKAFRSICEGGTSRKLAKYITRMFIKL</sequence>
<dbReference type="RefSeq" id="WP_048099496.1">
    <property type="nucleotide sequence ID" value="NZ_JFZT01000039.1"/>
</dbReference>
<evidence type="ECO:0000259" key="2">
    <source>
        <dbReference type="Pfam" id="PF13938"/>
    </source>
</evidence>
<dbReference type="STRING" id="1160895.CM19_06335"/>
<dbReference type="AlphaFoldDB" id="A0A031LRE3"/>
<feature type="domain" description="Putative heavy-metal chelation" evidence="1">
    <location>
        <begin position="94"/>
        <end position="222"/>
    </location>
</feature>
<dbReference type="Gene3D" id="3.40.50.11590">
    <property type="match status" value="1"/>
</dbReference>
<gene>
    <name evidence="3" type="ORF">CM19_06335</name>
</gene>
<name>A0A031LRE3_9CREN</name>
<evidence type="ECO:0000313" key="3">
    <source>
        <dbReference type="EMBL" id="EZQ06974.1"/>
    </source>
</evidence>
<keyword evidence="4" id="KW-1185">Reference proteome</keyword>
<dbReference type="InterPro" id="IPR007161">
    <property type="entry name" value="DUF364"/>
</dbReference>
<feature type="domain" description="DUF4213" evidence="2">
    <location>
        <begin position="7"/>
        <end position="83"/>
    </location>
</feature>
<dbReference type="SUPFAM" id="SSF159713">
    <property type="entry name" value="Dhaf3308-like"/>
    <property type="match status" value="1"/>
</dbReference>
<evidence type="ECO:0000259" key="1">
    <source>
        <dbReference type="Pfam" id="PF04016"/>
    </source>
</evidence>
<protein>
    <recommendedName>
        <fullName evidence="5">Heavy-metal chelation domain-containing protein</fullName>
    </recommendedName>
</protein>
<dbReference type="EMBL" id="JFZT01000039">
    <property type="protein sequence ID" value="EZQ06974.1"/>
    <property type="molecule type" value="Genomic_DNA"/>
</dbReference>
<accession>A0A031LRE3</accession>
<dbReference type="InterPro" id="IPR025251">
    <property type="entry name" value="DUF4213"/>
</dbReference>
<dbReference type="Gene3D" id="3.30.390.100">
    <property type="match status" value="1"/>
</dbReference>
<dbReference type="Pfam" id="PF13938">
    <property type="entry name" value="DUF4213"/>
    <property type="match status" value="1"/>
</dbReference>
<reference evidence="3 4" key="1">
    <citation type="submission" date="2014-03" db="EMBL/GenBank/DDBJ databases">
        <title>Draft genome sequence of the novel thermoacidophilic archaea Acidianus copahuensis ALE1 strain, isolated from Copahue volcanic area in Neuquen Argentina.</title>
        <authorList>
            <person name="Urbieta M.S."/>
            <person name="Rascovan N."/>
            <person name="Castro C."/>
            <person name="Revale S."/>
            <person name="Giaveno M.A."/>
            <person name="Vazquez M.P."/>
            <person name="Donati E.R."/>
        </authorList>
    </citation>
    <scope>NUCLEOTIDE SEQUENCE [LARGE SCALE GENOMIC DNA]</scope>
    <source>
        <strain evidence="3 4">ALE1</strain>
    </source>
</reference>
<organism evidence="3 4">
    <name type="scientific">Candidatus Acidianus copahuensis</name>
    <dbReference type="NCBI Taxonomy" id="1160895"/>
    <lineage>
        <taxon>Archaea</taxon>
        <taxon>Thermoproteota</taxon>
        <taxon>Thermoprotei</taxon>
        <taxon>Sulfolobales</taxon>
        <taxon>Sulfolobaceae</taxon>
        <taxon>Acidianus</taxon>
    </lineage>
</organism>